<dbReference type="InterPro" id="IPR014044">
    <property type="entry name" value="CAP_dom"/>
</dbReference>
<gene>
    <name evidence="4" type="ORF">F8388_008298</name>
</gene>
<proteinExistence type="predicted"/>
<dbReference type="Proteomes" id="UP000525078">
    <property type="component" value="Unassembled WGS sequence"/>
</dbReference>
<comment type="caution">
    <text evidence="4">The sequence shown here is derived from an EMBL/GenBank/DDBJ whole genome shotgun (WGS) entry which is preliminary data.</text>
</comment>
<sequence length="160" mass="18674">MPNNETIYRVSKQLCWGCVRESLEFLFEHNLARAKKWELPLAWDGQLQKYAQWWASQRRSDCKLQHSFPEGDFKLGENIFWGSGSDWTPSNAVDAWTDEEKYYNYEANSCAEGQMCGHYTQVVWRSTRRIGCARVVCDDGDVFITCNYDPVGNYVGERPY</sequence>
<dbReference type="GO" id="GO:0005576">
    <property type="term" value="C:extracellular region"/>
    <property type="evidence" value="ECO:0007669"/>
    <property type="project" value="InterPro"/>
</dbReference>
<evidence type="ECO:0000256" key="1">
    <source>
        <dbReference type="ARBA" id="ARBA00003143"/>
    </source>
</evidence>
<dbReference type="InterPro" id="IPR001283">
    <property type="entry name" value="CRISP-related"/>
</dbReference>
<dbReference type="InterPro" id="IPR002413">
    <property type="entry name" value="V5_allergen-like"/>
</dbReference>
<organism evidence="4 5">
    <name type="scientific">Cannabis sativa</name>
    <name type="common">Hemp</name>
    <name type="synonym">Marijuana</name>
    <dbReference type="NCBI Taxonomy" id="3483"/>
    <lineage>
        <taxon>Eukaryota</taxon>
        <taxon>Viridiplantae</taxon>
        <taxon>Streptophyta</taxon>
        <taxon>Embryophyta</taxon>
        <taxon>Tracheophyta</taxon>
        <taxon>Spermatophyta</taxon>
        <taxon>Magnoliopsida</taxon>
        <taxon>eudicotyledons</taxon>
        <taxon>Gunneridae</taxon>
        <taxon>Pentapetalae</taxon>
        <taxon>rosids</taxon>
        <taxon>fabids</taxon>
        <taxon>Rosales</taxon>
        <taxon>Cannabaceae</taxon>
        <taxon>Cannabis</taxon>
    </lineage>
</organism>
<dbReference type="AlphaFoldDB" id="A0A7J6EN04"/>
<accession>A0A7J6EN04</accession>
<comment type="function">
    <text evidence="1">Probably involved in the defense reaction of plants against pathogens.</text>
</comment>
<protein>
    <recommendedName>
        <fullName evidence="3">SCP domain-containing protein</fullName>
    </recommendedName>
</protein>
<dbReference type="SMART" id="SM00198">
    <property type="entry name" value="SCP"/>
    <property type="match status" value="1"/>
</dbReference>
<name>A0A7J6EN04_CANSA</name>
<reference evidence="4 5" key="1">
    <citation type="journal article" date="2020" name="bioRxiv">
        <title>Sequence and annotation of 42 cannabis genomes reveals extensive copy number variation in cannabinoid synthesis and pathogen resistance genes.</title>
        <authorList>
            <person name="Mckernan K.J."/>
            <person name="Helbert Y."/>
            <person name="Kane L.T."/>
            <person name="Ebling H."/>
            <person name="Zhang L."/>
            <person name="Liu B."/>
            <person name="Eaton Z."/>
            <person name="Mclaughlin S."/>
            <person name="Kingan S."/>
            <person name="Baybayan P."/>
            <person name="Concepcion G."/>
            <person name="Jordan M."/>
            <person name="Riva A."/>
            <person name="Barbazuk W."/>
            <person name="Harkins T."/>
        </authorList>
    </citation>
    <scope>NUCLEOTIDE SEQUENCE [LARGE SCALE GENOMIC DNA]</scope>
    <source>
        <strain evidence="5">cv. Jamaican Lion 4</strain>
        <tissue evidence="4">Leaf</tissue>
    </source>
</reference>
<dbReference type="PROSITE" id="PS01010">
    <property type="entry name" value="CRISP_2"/>
    <property type="match status" value="1"/>
</dbReference>
<dbReference type="InterPro" id="IPR035940">
    <property type="entry name" value="CAP_sf"/>
</dbReference>
<dbReference type="SUPFAM" id="SSF55797">
    <property type="entry name" value="PR-1-like"/>
    <property type="match status" value="1"/>
</dbReference>
<keyword evidence="2" id="KW-0568">Pathogenesis-related protein</keyword>
<dbReference type="Pfam" id="PF00188">
    <property type="entry name" value="CAP"/>
    <property type="match status" value="1"/>
</dbReference>
<evidence type="ECO:0000256" key="2">
    <source>
        <dbReference type="ARBA" id="ARBA00023265"/>
    </source>
</evidence>
<dbReference type="InterPro" id="IPR018244">
    <property type="entry name" value="Allrgn_V5/Tpx1_CS"/>
</dbReference>
<dbReference type="PROSITE" id="PS01009">
    <property type="entry name" value="CRISP_1"/>
    <property type="match status" value="1"/>
</dbReference>
<dbReference type="PRINTS" id="PR00837">
    <property type="entry name" value="V5TPXLIKE"/>
</dbReference>
<evidence type="ECO:0000313" key="4">
    <source>
        <dbReference type="EMBL" id="KAF4359736.1"/>
    </source>
</evidence>
<dbReference type="FunFam" id="3.40.33.10:FF:000004">
    <property type="entry name" value="CAP, cysteine-rich secretory protein, antigen 5"/>
    <property type="match status" value="1"/>
</dbReference>
<evidence type="ECO:0000313" key="5">
    <source>
        <dbReference type="Proteomes" id="UP000525078"/>
    </source>
</evidence>
<evidence type="ECO:0000259" key="3">
    <source>
        <dbReference type="SMART" id="SM00198"/>
    </source>
</evidence>
<dbReference type="Gene3D" id="3.40.33.10">
    <property type="entry name" value="CAP"/>
    <property type="match status" value="1"/>
</dbReference>
<dbReference type="PRINTS" id="PR00838">
    <property type="entry name" value="V5ALLERGEN"/>
</dbReference>
<dbReference type="PANTHER" id="PTHR10334">
    <property type="entry name" value="CYSTEINE-RICH SECRETORY PROTEIN-RELATED"/>
    <property type="match status" value="1"/>
</dbReference>
<dbReference type="EMBL" id="JAATIP010000213">
    <property type="protein sequence ID" value="KAF4359736.1"/>
    <property type="molecule type" value="Genomic_DNA"/>
</dbReference>
<keyword evidence="2" id="KW-0611">Plant defense</keyword>
<dbReference type="CDD" id="cd05381">
    <property type="entry name" value="CAP_PR-1"/>
    <property type="match status" value="1"/>
</dbReference>
<feature type="domain" description="SCP" evidence="3">
    <location>
        <begin position="20"/>
        <end position="156"/>
    </location>
</feature>